<feature type="non-terminal residue" evidence="2">
    <location>
        <position position="81"/>
    </location>
</feature>
<evidence type="ECO:0000313" key="1">
    <source>
        <dbReference type="EMBL" id="KIM50847.1"/>
    </source>
</evidence>
<accession>A0A0C3AP48</accession>
<dbReference type="AlphaFoldDB" id="A0A0C3AP48"/>
<proteinExistence type="predicted"/>
<sequence length="81" mass="9778">MFVLRFSTVRPSLWSHRDKLHTQLNFRRLLQPQKTAILFTIRMPQEVRYNTQHLYADSNGGNLSRKTDLNVVYRMWEETLI</sequence>
<dbReference type="Proteomes" id="UP000053989">
    <property type="component" value="Unassembled WGS sequence"/>
</dbReference>
<reference evidence="2 3" key="1">
    <citation type="submission" date="2014-04" db="EMBL/GenBank/DDBJ databases">
        <authorList>
            <consortium name="DOE Joint Genome Institute"/>
            <person name="Kuo A."/>
            <person name="Kohler A."/>
            <person name="Nagy L.G."/>
            <person name="Floudas D."/>
            <person name="Copeland A."/>
            <person name="Barry K.W."/>
            <person name="Cichocki N."/>
            <person name="Veneault-Fourrey C."/>
            <person name="LaButti K."/>
            <person name="Lindquist E.A."/>
            <person name="Lipzen A."/>
            <person name="Lundell T."/>
            <person name="Morin E."/>
            <person name="Murat C."/>
            <person name="Sun H."/>
            <person name="Tunlid A."/>
            <person name="Henrissat B."/>
            <person name="Grigoriev I.V."/>
            <person name="Hibbett D.S."/>
            <person name="Martin F."/>
            <person name="Nordberg H.P."/>
            <person name="Cantor M.N."/>
            <person name="Hua S.X."/>
        </authorList>
    </citation>
    <scope>NUCLEOTIDE SEQUENCE [LARGE SCALE GENOMIC DNA]</scope>
    <source>
        <strain evidence="2 3">Foug A</strain>
    </source>
</reference>
<protein>
    <submittedName>
        <fullName evidence="2">Uncharacterized protein</fullName>
    </submittedName>
</protein>
<keyword evidence="3" id="KW-1185">Reference proteome</keyword>
<dbReference type="EMBL" id="KN822318">
    <property type="protein sequence ID" value="KIM50847.1"/>
    <property type="molecule type" value="Genomic_DNA"/>
</dbReference>
<dbReference type="EMBL" id="KN822016">
    <property type="protein sequence ID" value="KIM66732.1"/>
    <property type="molecule type" value="Genomic_DNA"/>
</dbReference>
<evidence type="ECO:0000313" key="3">
    <source>
        <dbReference type="Proteomes" id="UP000053989"/>
    </source>
</evidence>
<reference evidence="3" key="2">
    <citation type="submission" date="2015-01" db="EMBL/GenBank/DDBJ databases">
        <title>Evolutionary Origins and Diversification of the Mycorrhizal Mutualists.</title>
        <authorList>
            <consortium name="DOE Joint Genome Institute"/>
            <consortium name="Mycorrhizal Genomics Consortium"/>
            <person name="Kohler A."/>
            <person name="Kuo A."/>
            <person name="Nagy L.G."/>
            <person name="Floudas D."/>
            <person name="Copeland A."/>
            <person name="Barry K.W."/>
            <person name="Cichocki N."/>
            <person name="Veneault-Fourrey C."/>
            <person name="LaButti K."/>
            <person name="Lindquist E.A."/>
            <person name="Lipzen A."/>
            <person name="Lundell T."/>
            <person name="Morin E."/>
            <person name="Murat C."/>
            <person name="Riley R."/>
            <person name="Ohm R."/>
            <person name="Sun H."/>
            <person name="Tunlid A."/>
            <person name="Henrissat B."/>
            <person name="Grigoriev I.V."/>
            <person name="Hibbett D.S."/>
            <person name="Martin F."/>
        </authorList>
    </citation>
    <scope>NUCLEOTIDE SEQUENCE [LARGE SCALE GENOMIC DNA]</scope>
    <source>
        <strain evidence="3">Foug A</strain>
    </source>
</reference>
<name>A0A0C3AP48_9AGAM</name>
<organism evidence="2 3">
    <name type="scientific">Scleroderma citrinum Foug A</name>
    <dbReference type="NCBI Taxonomy" id="1036808"/>
    <lineage>
        <taxon>Eukaryota</taxon>
        <taxon>Fungi</taxon>
        <taxon>Dikarya</taxon>
        <taxon>Basidiomycota</taxon>
        <taxon>Agaricomycotina</taxon>
        <taxon>Agaricomycetes</taxon>
        <taxon>Agaricomycetidae</taxon>
        <taxon>Boletales</taxon>
        <taxon>Sclerodermatineae</taxon>
        <taxon>Sclerodermataceae</taxon>
        <taxon>Scleroderma</taxon>
    </lineage>
</organism>
<evidence type="ECO:0000313" key="2">
    <source>
        <dbReference type="EMBL" id="KIM66732.1"/>
    </source>
</evidence>
<reference evidence="2" key="3">
    <citation type="submission" date="2015-02" db="EMBL/GenBank/DDBJ databases">
        <title>Evolutionary Origins and Diversification of the Mycorrhizal Mutualists.</title>
        <authorList>
            <consortium name="DOE Joint Genome Institute"/>
            <consortium name="Mycorrhizal Genomics Consortium"/>
            <person name="Kohler A."/>
            <person name="Kuo A."/>
            <person name="Nagy L.G."/>
            <person name="Floudas D."/>
            <person name="Copeland A."/>
            <person name="Barry K.W."/>
            <person name="Cichocki N."/>
            <person name="Veneault-Fourrey C."/>
            <person name="LaButti K."/>
            <person name="Lindquist E.A."/>
            <person name="Lipzen A."/>
            <person name="Lundell T."/>
            <person name="Morin E."/>
            <person name="Murat C."/>
            <person name="Riley R."/>
            <person name="Ohm R."/>
            <person name="Sun H."/>
            <person name="Tunlid A."/>
            <person name="Henrissat B."/>
            <person name="Grigoriev I.V."/>
            <person name="Hibbett D.S."/>
            <person name="Martin F."/>
        </authorList>
    </citation>
    <scope>NUCLEOTIDE SEQUENCE</scope>
    <source>
        <strain evidence="2">Foug A</strain>
    </source>
</reference>
<gene>
    <name evidence="2" type="ORF">SCLCIDRAFT_1211128</name>
    <name evidence="1" type="ORF">SCLCIDRAFT_1225066</name>
</gene>
<dbReference type="HOGENOM" id="CLU_2580452_0_0_1"/>